<evidence type="ECO:0000313" key="2">
    <source>
        <dbReference type="Proteomes" id="UP000634136"/>
    </source>
</evidence>
<accession>A0A834W321</accession>
<dbReference type="EMBL" id="JAAIUW010000013">
    <property type="protein sequence ID" value="KAF7802489.1"/>
    <property type="molecule type" value="Genomic_DNA"/>
</dbReference>
<dbReference type="AlphaFoldDB" id="A0A834W321"/>
<keyword evidence="2" id="KW-1185">Reference proteome</keyword>
<evidence type="ECO:0000313" key="1">
    <source>
        <dbReference type="EMBL" id="KAF7802489.1"/>
    </source>
</evidence>
<sequence>MFRFESSWNGRSVDHVLIYSGRQIAVGSLKPSQITRQKTCCASESNMSVRVVFANRSDFDTPIGVLFAWEERGSCLNIFRTTNRGQISENFTNYKAKDLLRKQKTCSASESNTSVRVVFSNQTGFDTPIGVVLAWEERGSCLNIFWTTNHGRILETFTNYEAKDLLCKNLHELRGKSLVAQVTQTHRFALYLRTRVVLMLQLDSSWHGSSVDQVLTYSEGQIVVRSQKPSRITMQKTCCASESNTLVRVAFSNRSAFDPPIGVVLAWEERGSCLKIFRMTNRVFMAWEERGSCLNIFQMKNHGRISETFTNYEAKDLLRKSVDHVLTYFGQEITVGSQKPSRITMQKTCCANDKSRSDLGNLNELQGKSLVAQERGSCLNIFRTTNCGRFALYLRTGVVLKLQLESSWHGRSVDHVLQYSGQQIAVGSKKPSRITRQKTCCASESNTSVRVVFVNRNGFDVPIGVVKAWEERGSCLNIFWTTSHGRISETFTNYEAKDLLRKSVDHVLTYSGRQIAVRSQKPSRIMRQKTCCASESNTSVRVVLVNGSGFDAPIEVVSAWEEHGSCLNIFQMTNRGRISETITNYEAKGLLQK</sequence>
<dbReference type="Proteomes" id="UP000634136">
    <property type="component" value="Unassembled WGS sequence"/>
</dbReference>
<gene>
    <name evidence="1" type="ORF">G2W53_041600</name>
</gene>
<comment type="caution">
    <text evidence="1">The sequence shown here is derived from an EMBL/GenBank/DDBJ whole genome shotgun (WGS) entry which is preliminary data.</text>
</comment>
<organism evidence="1 2">
    <name type="scientific">Senna tora</name>
    <dbReference type="NCBI Taxonomy" id="362788"/>
    <lineage>
        <taxon>Eukaryota</taxon>
        <taxon>Viridiplantae</taxon>
        <taxon>Streptophyta</taxon>
        <taxon>Embryophyta</taxon>
        <taxon>Tracheophyta</taxon>
        <taxon>Spermatophyta</taxon>
        <taxon>Magnoliopsida</taxon>
        <taxon>eudicotyledons</taxon>
        <taxon>Gunneridae</taxon>
        <taxon>Pentapetalae</taxon>
        <taxon>rosids</taxon>
        <taxon>fabids</taxon>
        <taxon>Fabales</taxon>
        <taxon>Fabaceae</taxon>
        <taxon>Caesalpinioideae</taxon>
        <taxon>Cassia clade</taxon>
        <taxon>Senna</taxon>
    </lineage>
</organism>
<proteinExistence type="predicted"/>
<reference evidence="1" key="1">
    <citation type="submission" date="2020-09" db="EMBL/GenBank/DDBJ databases">
        <title>Genome-Enabled Discovery of Anthraquinone Biosynthesis in Senna tora.</title>
        <authorList>
            <person name="Kang S.-H."/>
            <person name="Pandey R.P."/>
            <person name="Lee C.-M."/>
            <person name="Sim J.-S."/>
            <person name="Jeong J.-T."/>
            <person name="Choi B.-S."/>
            <person name="Jung M."/>
            <person name="Ginzburg D."/>
            <person name="Zhao K."/>
            <person name="Won S.Y."/>
            <person name="Oh T.-J."/>
            <person name="Yu Y."/>
            <person name="Kim N.-H."/>
            <person name="Lee O.R."/>
            <person name="Lee T.-H."/>
            <person name="Bashyal P."/>
            <person name="Kim T.-S."/>
            <person name="Lee W.-H."/>
            <person name="Kawkins C."/>
            <person name="Kim C.-K."/>
            <person name="Kim J.S."/>
            <person name="Ahn B.O."/>
            <person name="Rhee S.Y."/>
            <person name="Sohng J.K."/>
        </authorList>
    </citation>
    <scope>NUCLEOTIDE SEQUENCE</scope>
    <source>
        <tissue evidence="1">Leaf</tissue>
    </source>
</reference>
<name>A0A834W321_9FABA</name>
<protein>
    <submittedName>
        <fullName evidence="1">Uncharacterized protein</fullName>
    </submittedName>
</protein>